<feature type="chain" id="PRO_5012742128" description="Lipoprotein" evidence="1">
    <location>
        <begin position="18"/>
        <end position="314"/>
    </location>
</feature>
<accession>A0A291QT72</accession>
<evidence type="ECO:0008006" key="4">
    <source>
        <dbReference type="Google" id="ProtNLM"/>
    </source>
</evidence>
<dbReference type="OrthoDB" id="5348860at2"/>
<dbReference type="RefSeq" id="WP_098193528.1">
    <property type="nucleotide sequence ID" value="NZ_CP023777.1"/>
</dbReference>
<keyword evidence="1" id="KW-0732">Signal</keyword>
<sequence>MKIFAFIFCCSYFLAIACNQTSKKPSEADSTMVKDSTSAVPADANLIDDYIQTADDLGESRFAYLTANNYRLGNKEYNAVVMITRSLKPMRIFLSVEKKSDNNLKKGNTYADRWFYIDTVSNKVLFLREVLTSDTSKDVIENRFYYDSNEHLLKNVSFLSTEKPRSIDNEISYQPLSTATDYSKNIDQVNNLAHDIVDKMNADRPGLSPAANEARRHGATIWATGNEPGWNLTVYPHYKIVFVNNYGKDTLEFPYTKEIRTENGGEATSKNGQHEIHIQVINQVCNDDADGKNPFSVNITLDNKKYFGCGKLLN</sequence>
<gene>
    <name evidence="2" type="ORF">COR50_08085</name>
</gene>
<proteinExistence type="predicted"/>
<dbReference type="EMBL" id="CP023777">
    <property type="protein sequence ID" value="ATL47146.1"/>
    <property type="molecule type" value="Genomic_DNA"/>
</dbReference>
<evidence type="ECO:0000256" key="1">
    <source>
        <dbReference type="SAM" id="SignalP"/>
    </source>
</evidence>
<reference evidence="2 3" key="1">
    <citation type="submission" date="2017-10" db="EMBL/GenBank/DDBJ databases">
        <title>Paenichitinophaga pekingensis gen. nov., sp. nov., isolated from activated sludge.</title>
        <authorList>
            <person name="Jin D."/>
            <person name="Kong X."/>
            <person name="Deng Y."/>
            <person name="Bai Z."/>
        </authorList>
    </citation>
    <scope>NUCLEOTIDE SEQUENCE [LARGE SCALE GENOMIC DNA]</scope>
    <source>
        <strain evidence="2 3">13</strain>
    </source>
</reference>
<dbReference type="AlphaFoldDB" id="A0A291QT72"/>
<dbReference type="KEGG" id="cbae:COR50_08085"/>
<keyword evidence="3" id="KW-1185">Reference proteome</keyword>
<organism evidence="2 3">
    <name type="scientific">Chitinophaga caeni</name>
    <dbReference type="NCBI Taxonomy" id="2029983"/>
    <lineage>
        <taxon>Bacteria</taxon>
        <taxon>Pseudomonadati</taxon>
        <taxon>Bacteroidota</taxon>
        <taxon>Chitinophagia</taxon>
        <taxon>Chitinophagales</taxon>
        <taxon>Chitinophagaceae</taxon>
        <taxon>Chitinophaga</taxon>
    </lineage>
</organism>
<evidence type="ECO:0000313" key="3">
    <source>
        <dbReference type="Proteomes" id="UP000220133"/>
    </source>
</evidence>
<evidence type="ECO:0000313" key="2">
    <source>
        <dbReference type="EMBL" id="ATL47146.1"/>
    </source>
</evidence>
<feature type="signal peptide" evidence="1">
    <location>
        <begin position="1"/>
        <end position="17"/>
    </location>
</feature>
<name>A0A291QT72_9BACT</name>
<dbReference type="Proteomes" id="UP000220133">
    <property type="component" value="Chromosome"/>
</dbReference>
<protein>
    <recommendedName>
        <fullName evidence="4">Lipoprotein</fullName>
    </recommendedName>
</protein>
<dbReference type="PROSITE" id="PS51257">
    <property type="entry name" value="PROKAR_LIPOPROTEIN"/>
    <property type="match status" value="1"/>
</dbReference>